<dbReference type="InterPro" id="IPR027417">
    <property type="entry name" value="P-loop_NTPase"/>
</dbReference>
<dbReference type="SMART" id="SM00382">
    <property type="entry name" value="AAA"/>
    <property type="match status" value="1"/>
</dbReference>
<feature type="region of interest" description="Disordered" evidence="1">
    <location>
        <begin position="468"/>
        <end position="492"/>
    </location>
</feature>
<proteinExistence type="predicted"/>
<name>A0A2T2P225_CORCC</name>
<dbReference type="CDD" id="cd19481">
    <property type="entry name" value="RecA-like_protease"/>
    <property type="match status" value="1"/>
</dbReference>
<dbReference type="AlphaFoldDB" id="A0A2T2P225"/>
<sequence>MPAAKDSAAALQAAADSVVSQFREHTSAHRVDTKSAFLNLVRENYPGYHVTETEERKVSLFEFAAAGKAEIYFDTDDDAFHATRLWKSVGEGIEKKVHPGMLDDDYRLVRFQLVWESNTYIGYYVVWKDIFETPQRMFYALYPRSESNIIHGHCIETDDLFVAAGKWTSQLHEEVWIFDDGHWEKSNELWKSVSGSSWEDVILDPEMKKNLIEDVQGFFDNQELYAQFAVPWKRGIILHGVPGNGKTVSIKALMSSLYSRADNIPSLYVKSFDTKCQTEAYSIRQIFVHARRSAPCLLIFEDLDSLVGDDVRSYFLNEVDGLESNDGILMIGSTNHLDKLDPAIAKRPSRFDRKYHFKLPGEAERELYAEYWRRKLLRNDTVEFPEELCGIVAKLTEGFSFAYLKELFVMALLSLVRGFKGEDFEIVDATDAESAGAGAEGEKDGGACEADAQGAGEKECTTCNKPLPAQKSECENEAEEAEEKKEEAKKNKMVMPTVEVPDEYAENLLLKVIKHQIRILHAEMDNTKQDEWMSGKMGMAGGGGGVRV</sequence>
<reference evidence="3 4" key="1">
    <citation type="journal article" date="2018" name="Front. Microbiol.">
        <title>Genome-Wide Analysis of Corynespora cassiicola Leaf Fall Disease Putative Effectors.</title>
        <authorList>
            <person name="Lopez D."/>
            <person name="Ribeiro S."/>
            <person name="Label P."/>
            <person name="Fumanal B."/>
            <person name="Venisse J.S."/>
            <person name="Kohler A."/>
            <person name="de Oliveira R.R."/>
            <person name="Labutti K."/>
            <person name="Lipzen A."/>
            <person name="Lail K."/>
            <person name="Bauer D."/>
            <person name="Ohm R.A."/>
            <person name="Barry K.W."/>
            <person name="Spatafora J."/>
            <person name="Grigoriev I.V."/>
            <person name="Martin F.M."/>
            <person name="Pujade-Renaud V."/>
        </authorList>
    </citation>
    <scope>NUCLEOTIDE SEQUENCE [LARGE SCALE GENOMIC DNA]</scope>
    <source>
        <strain evidence="3 4">Philippines</strain>
    </source>
</reference>
<dbReference type="Pfam" id="PF00004">
    <property type="entry name" value="AAA"/>
    <property type="match status" value="1"/>
</dbReference>
<evidence type="ECO:0000259" key="2">
    <source>
        <dbReference type="SMART" id="SM00382"/>
    </source>
</evidence>
<dbReference type="GO" id="GO:0005634">
    <property type="term" value="C:nucleus"/>
    <property type="evidence" value="ECO:0007669"/>
    <property type="project" value="TreeGrafter"/>
</dbReference>
<dbReference type="InterPro" id="IPR003593">
    <property type="entry name" value="AAA+_ATPase"/>
</dbReference>
<feature type="domain" description="AAA+ ATPase" evidence="2">
    <location>
        <begin position="232"/>
        <end position="361"/>
    </location>
</feature>
<dbReference type="Proteomes" id="UP000240883">
    <property type="component" value="Unassembled WGS sequence"/>
</dbReference>
<keyword evidence="4" id="KW-1185">Reference proteome</keyword>
<dbReference type="GO" id="GO:1990275">
    <property type="term" value="F:preribosome binding"/>
    <property type="evidence" value="ECO:0007669"/>
    <property type="project" value="TreeGrafter"/>
</dbReference>
<dbReference type="GO" id="GO:0005524">
    <property type="term" value="F:ATP binding"/>
    <property type="evidence" value="ECO:0007669"/>
    <property type="project" value="InterPro"/>
</dbReference>
<keyword evidence="3" id="KW-0647">Proteasome</keyword>
<dbReference type="GO" id="GO:0016887">
    <property type="term" value="F:ATP hydrolysis activity"/>
    <property type="evidence" value="ECO:0007669"/>
    <property type="project" value="InterPro"/>
</dbReference>
<evidence type="ECO:0000313" key="3">
    <source>
        <dbReference type="EMBL" id="PSN71683.1"/>
    </source>
</evidence>
<dbReference type="SUPFAM" id="SSF52540">
    <property type="entry name" value="P-loop containing nucleoside triphosphate hydrolases"/>
    <property type="match status" value="1"/>
</dbReference>
<dbReference type="InterPro" id="IPR003959">
    <property type="entry name" value="ATPase_AAA_core"/>
</dbReference>
<dbReference type="GO" id="GO:0003723">
    <property type="term" value="F:RNA binding"/>
    <property type="evidence" value="ECO:0007669"/>
    <property type="project" value="TreeGrafter"/>
</dbReference>
<gene>
    <name evidence="3" type="ORF">BS50DRAFT_607326</name>
</gene>
<dbReference type="GO" id="GO:0042254">
    <property type="term" value="P:ribosome biogenesis"/>
    <property type="evidence" value="ECO:0007669"/>
    <property type="project" value="TreeGrafter"/>
</dbReference>
<dbReference type="FunFam" id="3.40.50.300:FF:002838">
    <property type="entry name" value="Uncharacterized ATPase YjoB"/>
    <property type="match status" value="1"/>
</dbReference>
<dbReference type="GO" id="GO:0000502">
    <property type="term" value="C:proteasome complex"/>
    <property type="evidence" value="ECO:0007669"/>
    <property type="project" value="UniProtKB-KW"/>
</dbReference>
<dbReference type="OrthoDB" id="2115716at2759"/>
<evidence type="ECO:0000256" key="1">
    <source>
        <dbReference type="SAM" id="MobiDB-lite"/>
    </source>
</evidence>
<accession>A0A2T2P225</accession>
<dbReference type="STRING" id="1448308.A0A2T2P225"/>
<dbReference type="Gene3D" id="3.40.50.300">
    <property type="entry name" value="P-loop containing nucleotide triphosphate hydrolases"/>
    <property type="match status" value="1"/>
</dbReference>
<dbReference type="Gene3D" id="1.10.8.60">
    <property type="match status" value="1"/>
</dbReference>
<protein>
    <submittedName>
        <fullName evidence="3">Proteasome-activating nucleotidase</fullName>
    </submittedName>
</protein>
<dbReference type="PANTHER" id="PTHR23077">
    <property type="entry name" value="AAA-FAMILY ATPASE"/>
    <property type="match status" value="1"/>
</dbReference>
<dbReference type="EMBL" id="KZ678130">
    <property type="protein sequence ID" value="PSN71683.1"/>
    <property type="molecule type" value="Genomic_DNA"/>
</dbReference>
<organism evidence="3 4">
    <name type="scientific">Corynespora cassiicola Philippines</name>
    <dbReference type="NCBI Taxonomy" id="1448308"/>
    <lineage>
        <taxon>Eukaryota</taxon>
        <taxon>Fungi</taxon>
        <taxon>Dikarya</taxon>
        <taxon>Ascomycota</taxon>
        <taxon>Pezizomycotina</taxon>
        <taxon>Dothideomycetes</taxon>
        <taxon>Pleosporomycetidae</taxon>
        <taxon>Pleosporales</taxon>
        <taxon>Corynesporascaceae</taxon>
        <taxon>Corynespora</taxon>
    </lineage>
</organism>
<dbReference type="PANTHER" id="PTHR23077:SF132">
    <property type="entry name" value="ATP-DEPENDENT ZN PROTEASE"/>
    <property type="match status" value="1"/>
</dbReference>
<dbReference type="InterPro" id="IPR050168">
    <property type="entry name" value="AAA_ATPase_domain"/>
</dbReference>
<evidence type="ECO:0000313" key="4">
    <source>
        <dbReference type="Proteomes" id="UP000240883"/>
    </source>
</evidence>